<dbReference type="EMBL" id="JAPZBQ010000005">
    <property type="protein sequence ID" value="KAJ5328330.1"/>
    <property type="molecule type" value="Genomic_DNA"/>
</dbReference>
<evidence type="ECO:0000256" key="1">
    <source>
        <dbReference type="ARBA" id="ARBA00008140"/>
    </source>
</evidence>
<dbReference type="PROSITE" id="PS51396">
    <property type="entry name" value="PUL"/>
    <property type="match status" value="1"/>
</dbReference>
<proteinExistence type="inferred from homology"/>
<feature type="domain" description="PUL" evidence="6">
    <location>
        <begin position="289"/>
        <end position="588"/>
    </location>
</feature>
<evidence type="ECO:0000259" key="5">
    <source>
        <dbReference type="PROSITE" id="PS51352"/>
    </source>
</evidence>
<evidence type="ECO:0000259" key="6">
    <source>
        <dbReference type="PROSITE" id="PS51396"/>
    </source>
</evidence>
<dbReference type="Proteomes" id="UP001147695">
    <property type="component" value="Unassembled WGS sequence"/>
</dbReference>
<keyword evidence="3" id="KW-0378">Hydrolase</keyword>
<evidence type="ECO:0000313" key="9">
    <source>
        <dbReference type="Proteomes" id="UP001147695"/>
    </source>
</evidence>
<feature type="compositionally biased region" description="Pro residues" evidence="4">
    <location>
        <begin position="154"/>
        <end position="172"/>
    </location>
</feature>
<feature type="domain" description="Thioredoxin" evidence="5">
    <location>
        <begin position="162"/>
        <end position="332"/>
    </location>
</feature>
<dbReference type="InterPro" id="IPR017937">
    <property type="entry name" value="Thioredoxin_CS"/>
</dbReference>
<dbReference type="AlphaFoldDB" id="A0A9W9Q7I7"/>
<dbReference type="SMART" id="SM01179">
    <property type="entry name" value="DUF862"/>
    <property type="match status" value="1"/>
</dbReference>
<reference evidence="8" key="2">
    <citation type="journal article" date="2023" name="IMA Fungus">
        <title>Comparative genomic study of the Penicillium genus elucidates a diverse pangenome and 15 lateral gene transfer events.</title>
        <authorList>
            <person name="Petersen C."/>
            <person name="Sorensen T."/>
            <person name="Nielsen M.R."/>
            <person name="Sondergaard T.E."/>
            <person name="Sorensen J.L."/>
            <person name="Fitzpatrick D.A."/>
            <person name="Frisvad J.C."/>
            <person name="Nielsen K.L."/>
        </authorList>
    </citation>
    <scope>NUCLEOTIDE SEQUENCE</scope>
    <source>
        <strain evidence="8">IBT 35673</strain>
    </source>
</reference>
<dbReference type="GO" id="GO:0008233">
    <property type="term" value="F:peptidase activity"/>
    <property type="evidence" value="ECO:0007669"/>
    <property type="project" value="UniProtKB-KW"/>
</dbReference>
<dbReference type="Gene3D" id="1.25.10.10">
    <property type="entry name" value="Leucine-rich Repeat Variant"/>
    <property type="match status" value="1"/>
</dbReference>
<dbReference type="PANTHER" id="PTHR12378">
    <property type="entry name" value="DESUMOYLATING ISOPEPTIDASE"/>
    <property type="match status" value="1"/>
</dbReference>
<protein>
    <recommendedName>
        <fullName evidence="10">Thioredoxin</fullName>
    </recommendedName>
</protein>
<dbReference type="PROSITE" id="PS00194">
    <property type="entry name" value="THIOREDOXIN_1"/>
    <property type="match status" value="1"/>
</dbReference>
<evidence type="ECO:0000313" key="8">
    <source>
        <dbReference type="EMBL" id="KAJ5328330.1"/>
    </source>
</evidence>
<dbReference type="Gene3D" id="3.40.30.10">
    <property type="entry name" value="Glutaredoxin"/>
    <property type="match status" value="1"/>
</dbReference>
<evidence type="ECO:0000256" key="4">
    <source>
        <dbReference type="SAM" id="MobiDB-lite"/>
    </source>
</evidence>
<comment type="caution">
    <text evidence="8">The sequence shown here is derived from an EMBL/GenBank/DDBJ whole genome shotgun (WGS) entry which is preliminary data.</text>
</comment>
<dbReference type="SUPFAM" id="SSF52833">
    <property type="entry name" value="Thioredoxin-like"/>
    <property type="match status" value="1"/>
</dbReference>
<dbReference type="PANTHER" id="PTHR12378:SF7">
    <property type="entry name" value="DESUMOYLATING ISOPEPTIDASE 1"/>
    <property type="match status" value="1"/>
</dbReference>
<feature type="region of interest" description="Disordered" evidence="4">
    <location>
        <begin position="146"/>
        <end position="176"/>
    </location>
</feature>
<dbReference type="Pfam" id="PF05903">
    <property type="entry name" value="Peptidase_C97"/>
    <property type="match status" value="1"/>
</dbReference>
<dbReference type="CDD" id="cd02947">
    <property type="entry name" value="TRX_family"/>
    <property type="match status" value="1"/>
</dbReference>
<gene>
    <name evidence="8" type="ORF">N7452_008720</name>
</gene>
<dbReference type="GO" id="GO:0006508">
    <property type="term" value="P:proteolysis"/>
    <property type="evidence" value="ECO:0007669"/>
    <property type="project" value="UniProtKB-KW"/>
</dbReference>
<feature type="domain" description="PPPDE" evidence="7">
    <location>
        <begin position="1"/>
        <end position="141"/>
    </location>
</feature>
<evidence type="ECO:0000256" key="3">
    <source>
        <dbReference type="ARBA" id="ARBA00022801"/>
    </source>
</evidence>
<dbReference type="Pfam" id="PF08324">
    <property type="entry name" value="PUL"/>
    <property type="match status" value="1"/>
</dbReference>
<dbReference type="GO" id="GO:0070646">
    <property type="term" value="P:protein modification by small protein removal"/>
    <property type="evidence" value="ECO:0007669"/>
    <property type="project" value="TreeGrafter"/>
</dbReference>
<dbReference type="InterPro" id="IPR013766">
    <property type="entry name" value="Thioredoxin_domain"/>
</dbReference>
<dbReference type="InterPro" id="IPR008580">
    <property type="entry name" value="PPPDE_dom"/>
</dbReference>
<evidence type="ECO:0000256" key="2">
    <source>
        <dbReference type="ARBA" id="ARBA00022670"/>
    </source>
</evidence>
<dbReference type="InterPro" id="IPR036249">
    <property type="entry name" value="Thioredoxin-like_sf"/>
</dbReference>
<dbReference type="InterPro" id="IPR011989">
    <property type="entry name" value="ARM-like"/>
</dbReference>
<organism evidence="8 9">
    <name type="scientific">Penicillium brevicompactum</name>
    <dbReference type="NCBI Taxonomy" id="5074"/>
    <lineage>
        <taxon>Eukaryota</taxon>
        <taxon>Fungi</taxon>
        <taxon>Dikarya</taxon>
        <taxon>Ascomycota</taxon>
        <taxon>Pezizomycotina</taxon>
        <taxon>Eurotiomycetes</taxon>
        <taxon>Eurotiomycetidae</taxon>
        <taxon>Eurotiales</taxon>
        <taxon>Aspergillaceae</taxon>
        <taxon>Penicillium</taxon>
    </lineage>
</organism>
<dbReference type="PROSITE" id="PS51858">
    <property type="entry name" value="PPPDE"/>
    <property type="match status" value="1"/>
</dbReference>
<dbReference type="Gene3D" id="3.90.1720.30">
    <property type="entry name" value="PPPDE domains"/>
    <property type="match status" value="1"/>
</dbReference>
<dbReference type="Pfam" id="PF00085">
    <property type="entry name" value="Thioredoxin"/>
    <property type="match status" value="1"/>
</dbReference>
<evidence type="ECO:0008006" key="10">
    <source>
        <dbReference type="Google" id="ProtNLM"/>
    </source>
</evidence>
<evidence type="ECO:0000259" key="7">
    <source>
        <dbReference type="PROSITE" id="PS51858"/>
    </source>
</evidence>
<reference evidence="8" key="1">
    <citation type="submission" date="2022-12" db="EMBL/GenBank/DDBJ databases">
        <authorList>
            <person name="Petersen C."/>
        </authorList>
    </citation>
    <scope>NUCLEOTIDE SEQUENCE</scope>
    <source>
        <strain evidence="8">IBT 35673</strain>
    </source>
</reference>
<name>A0A9W9Q7I7_PENBR</name>
<accession>A0A9W9Q7I7</accession>
<keyword evidence="2" id="KW-0645">Protease</keyword>
<dbReference type="InterPro" id="IPR042266">
    <property type="entry name" value="PPPDE_sf"/>
</dbReference>
<sequence>MDVQLYVYDLSKGLARMYSLALTGTQMDAIYHTSIVLNGVEYYFGQGIQTSVPGSTHHGQPMEVVKLGTTELPSDVIEEYLGSLSTIYTPESYDLFLHNCNNFTQDLSMFLVGKSIPERIINLPREFLQTPFGQMMKPQIESALKGVTQGTGPSPIPGPSARPAAPAAPPAAKPVVPSPAGAVRVVSNLNQLENELRSASNSCAVIFFTSATCPPCKAVYPVYDQLAAEAGDRGTLIKVDISMARDVGMKYSVRATPTFMTFVKGQKLDEWSGASPSQITGNVRMLLEMAHPTHPHRQLRLPSLQREITNFVTYKKAPPLDKLLQKLPVEFKEGRGVGEVIEFVRLRHSSGTEPAADTRVPDLHTFATTLNSVYSKLPSDSHFAVVDLVRLLLLDPRASGYFAEEAGHATLLTILAPLAQDDTSSSPYNLRIVALQLACNLFSTPLYPAQLTSSTSPLRSTCLSFATNSLLDSHANLRVVAASFAYNLAAFNHNARFDGKSDALAEEDQVELTASLLEAVSREDQSVEALHGLLYALGLFVYEAPMDGSLVDLCRAMGVADTLSEKMKVQAVSKEPLLKELRELFSKGL</sequence>
<dbReference type="InterPro" id="IPR013535">
    <property type="entry name" value="PUL_dom"/>
</dbReference>
<comment type="similarity">
    <text evidence="1">Belongs to the DeSI family.</text>
</comment>
<dbReference type="PROSITE" id="PS51352">
    <property type="entry name" value="THIOREDOXIN_2"/>
    <property type="match status" value="1"/>
</dbReference>